<dbReference type="RefSeq" id="WP_133314061.1">
    <property type="nucleotide sequence ID" value="NZ_SMTL01000001.1"/>
</dbReference>
<dbReference type="SUPFAM" id="SSF56349">
    <property type="entry name" value="DNA breaking-rejoining enzymes"/>
    <property type="match status" value="1"/>
</dbReference>
<dbReference type="Pfam" id="PF13356">
    <property type="entry name" value="Arm-DNA-bind_3"/>
    <property type="match status" value="1"/>
</dbReference>
<reference evidence="6 7" key="1">
    <citation type="submission" date="2019-03" db="EMBL/GenBank/DDBJ databases">
        <title>Rhizobium sp. nov., an bacterium isolated from biocrust in Mu Us Desert.</title>
        <authorList>
            <person name="Lixiong L."/>
        </authorList>
    </citation>
    <scope>NUCLEOTIDE SEQUENCE [LARGE SCALE GENOMIC DNA]</scope>
    <source>
        <strain evidence="6 7">SPY-1</strain>
    </source>
</reference>
<dbReference type="Gene3D" id="1.10.443.10">
    <property type="entry name" value="Intergrase catalytic core"/>
    <property type="match status" value="1"/>
</dbReference>
<dbReference type="InterPro" id="IPR011010">
    <property type="entry name" value="DNA_brk_join_enz"/>
</dbReference>
<dbReference type="Proteomes" id="UP000295238">
    <property type="component" value="Unassembled WGS sequence"/>
</dbReference>
<dbReference type="PROSITE" id="PS51898">
    <property type="entry name" value="TYR_RECOMBINASE"/>
    <property type="match status" value="1"/>
</dbReference>
<dbReference type="PANTHER" id="PTHR30629">
    <property type="entry name" value="PROPHAGE INTEGRASE"/>
    <property type="match status" value="1"/>
</dbReference>
<evidence type="ECO:0000256" key="3">
    <source>
        <dbReference type="ARBA" id="ARBA00023125"/>
    </source>
</evidence>
<dbReference type="EMBL" id="SMTL01000001">
    <property type="protein sequence ID" value="TDK39722.1"/>
    <property type="molecule type" value="Genomic_DNA"/>
</dbReference>
<comment type="caution">
    <text evidence="6">The sequence shown here is derived from an EMBL/GenBank/DDBJ whole genome shotgun (WGS) entry which is preliminary data.</text>
</comment>
<dbReference type="AlphaFoldDB" id="A0A4R5UP56"/>
<evidence type="ECO:0000313" key="6">
    <source>
        <dbReference type="EMBL" id="TDK39722.1"/>
    </source>
</evidence>
<dbReference type="Pfam" id="PF22022">
    <property type="entry name" value="Phage_int_M"/>
    <property type="match status" value="1"/>
</dbReference>
<comment type="similarity">
    <text evidence="1">Belongs to the 'phage' integrase family.</text>
</comment>
<dbReference type="InterPro" id="IPR050808">
    <property type="entry name" value="Phage_Integrase"/>
</dbReference>
<keyword evidence="4" id="KW-0233">DNA recombination</keyword>
<dbReference type="InterPro" id="IPR025166">
    <property type="entry name" value="Integrase_DNA_bind_dom"/>
</dbReference>
<evidence type="ECO:0000259" key="5">
    <source>
        <dbReference type="PROSITE" id="PS51898"/>
    </source>
</evidence>
<feature type="domain" description="Tyr recombinase" evidence="5">
    <location>
        <begin position="219"/>
        <end position="390"/>
    </location>
</feature>
<dbReference type="CDD" id="cd00801">
    <property type="entry name" value="INT_P4_C"/>
    <property type="match status" value="1"/>
</dbReference>
<evidence type="ECO:0000256" key="4">
    <source>
        <dbReference type="ARBA" id="ARBA00023172"/>
    </source>
</evidence>
<keyword evidence="3" id="KW-0238">DNA-binding</keyword>
<dbReference type="InterPro" id="IPR010998">
    <property type="entry name" value="Integrase_recombinase_N"/>
</dbReference>
<dbReference type="GO" id="GO:0015074">
    <property type="term" value="P:DNA integration"/>
    <property type="evidence" value="ECO:0007669"/>
    <property type="project" value="UniProtKB-KW"/>
</dbReference>
<sequence length="411" mass="46324">MGRTTNKLTARSVETIKELGRHSDGGGLYLKITPAGRRWVFMYAWREKRVELGLGTAADVSLKQARETAQRYRSMLAQKQDPREERASEKEKQLTFGEFALDFVKTQEPSWRNDKHRDQWFFTLSLRKDDDGRFTDEGYCTAIRDLPIAEVDTEHVIGALKPIWQTKPETASRLRGRIEAVLNAAKVMKLRSGENPAAWRGHLSNILTKKQRLTRGHHAAMPFKDVPNFLSKLLAAPTPSNAALGFTILTAARSGEAMGATWQEIDLEAALWRVPAARMKGGREHLVPLSDGAIQILTVMQSMRPDGNNFVFPGQRGKGLSVMALTMAMRRLEKGQYTPHGFRSAFRDWAGDETTFARDDIELCLAHAIANKVEAAYRRGQALEKRRLIMNTWWKYLSGDSNNVVQLEASA</sequence>
<name>A0A4R5UP56_9HYPH</name>
<accession>A0A4R5UP56</accession>
<dbReference type="PANTHER" id="PTHR30629:SF2">
    <property type="entry name" value="PROPHAGE INTEGRASE INTS-RELATED"/>
    <property type="match status" value="1"/>
</dbReference>
<keyword evidence="2" id="KW-0229">DNA integration</keyword>
<evidence type="ECO:0000256" key="2">
    <source>
        <dbReference type="ARBA" id="ARBA00022908"/>
    </source>
</evidence>
<keyword evidence="7" id="KW-1185">Reference proteome</keyword>
<proteinExistence type="inferred from homology"/>
<dbReference type="InterPro" id="IPR002104">
    <property type="entry name" value="Integrase_catalytic"/>
</dbReference>
<evidence type="ECO:0000313" key="7">
    <source>
        <dbReference type="Proteomes" id="UP000295238"/>
    </source>
</evidence>
<dbReference type="GO" id="GO:0006310">
    <property type="term" value="P:DNA recombination"/>
    <property type="evidence" value="ECO:0007669"/>
    <property type="project" value="UniProtKB-KW"/>
</dbReference>
<evidence type="ECO:0000256" key="1">
    <source>
        <dbReference type="ARBA" id="ARBA00008857"/>
    </source>
</evidence>
<protein>
    <submittedName>
        <fullName evidence="6">Site-specific integrase</fullName>
    </submittedName>
</protein>
<gene>
    <name evidence="6" type="ORF">E2F50_00165</name>
</gene>
<dbReference type="Pfam" id="PF00589">
    <property type="entry name" value="Phage_integrase"/>
    <property type="match status" value="1"/>
</dbReference>
<dbReference type="GO" id="GO:0003677">
    <property type="term" value="F:DNA binding"/>
    <property type="evidence" value="ECO:0007669"/>
    <property type="project" value="UniProtKB-KW"/>
</dbReference>
<dbReference type="InterPro" id="IPR038488">
    <property type="entry name" value="Integrase_DNA-bd_sf"/>
</dbReference>
<organism evidence="6 7">
    <name type="scientific">Rhizobium deserti</name>
    <dbReference type="NCBI Taxonomy" id="2547961"/>
    <lineage>
        <taxon>Bacteria</taxon>
        <taxon>Pseudomonadati</taxon>
        <taxon>Pseudomonadota</taxon>
        <taxon>Alphaproteobacteria</taxon>
        <taxon>Hyphomicrobiales</taxon>
        <taxon>Rhizobiaceae</taxon>
        <taxon>Rhizobium/Agrobacterium group</taxon>
        <taxon>Rhizobium</taxon>
    </lineage>
</organism>
<dbReference type="Gene3D" id="1.10.150.130">
    <property type="match status" value="1"/>
</dbReference>
<dbReference type="InterPro" id="IPR013762">
    <property type="entry name" value="Integrase-like_cat_sf"/>
</dbReference>
<dbReference type="InterPro" id="IPR053876">
    <property type="entry name" value="Phage_int_M"/>
</dbReference>
<dbReference type="OrthoDB" id="9795573at2"/>
<dbReference type="Gene3D" id="3.30.160.390">
    <property type="entry name" value="Integrase, DNA-binding domain"/>
    <property type="match status" value="1"/>
</dbReference>